<dbReference type="STRING" id="27835.A0A0N4Y9H8"/>
<organism evidence="7">
    <name type="scientific">Nippostrongylus brasiliensis</name>
    <name type="common">Rat hookworm</name>
    <dbReference type="NCBI Taxonomy" id="27835"/>
    <lineage>
        <taxon>Eukaryota</taxon>
        <taxon>Metazoa</taxon>
        <taxon>Ecdysozoa</taxon>
        <taxon>Nematoda</taxon>
        <taxon>Chromadorea</taxon>
        <taxon>Rhabditida</taxon>
        <taxon>Rhabditina</taxon>
        <taxon>Rhabditomorpha</taxon>
        <taxon>Strongyloidea</taxon>
        <taxon>Heligmosomidae</taxon>
        <taxon>Nippostrongylus</taxon>
    </lineage>
</organism>
<evidence type="ECO:0000313" key="6">
    <source>
        <dbReference type="Proteomes" id="UP000271162"/>
    </source>
</evidence>
<evidence type="ECO:0000256" key="2">
    <source>
        <dbReference type="SAM" id="MobiDB-lite"/>
    </source>
</evidence>
<name>A0A0N4Y9H8_NIPBR</name>
<sequence>MEALFLLAFMIPTAISQNHGSSALIESLMDVDHALTNEIKSDIEQMRQKNDQLKKEFSSDFRNSIDRLRDALVGKVDELRETEQIYKAEDQNERMKVLSEWKNLIQNINATKAAWNEAKRNEVEQKEQVFFFQIKLVVYLKFENCSSSCNLRMKNTRKRNQPNAKKKKRHQMQQAWQKVAQKLQEIQGKLNASQNIHKEHKKDMMEKVNATLDEIKSIIDQERTIRNQKLKKRQDEFNNRQILIKSELTARKDNLQALEDELRRKYEEFKNKQVELQDAVQNALKDNVKESVVLDVQNRIAGALDKVAVKEAIEEAEVELNKTMAEPRATVLDEITGVSAWQTVTWILLAICILLSIVLVAMVVHQVMQRNKYNRLDGHDHPDERTPIAQPVANLGYMDDRKPSAPPTTSAPTNADPNQPQQL</sequence>
<feature type="signal peptide" evidence="4">
    <location>
        <begin position="1"/>
        <end position="16"/>
    </location>
</feature>
<accession>A0A0N4Y9H8</accession>
<reference evidence="7" key="1">
    <citation type="submission" date="2017-02" db="UniProtKB">
        <authorList>
            <consortium name="WormBaseParasite"/>
        </authorList>
    </citation>
    <scope>IDENTIFICATION</scope>
</reference>
<keyword evidence="1" id="KW-0175">Coiled coil</keyword>
<keyword evidence="4" id="KW-0732">Signal</keyword>
<feature type="compositionally biased region" description="Low complexity" evidence="2">
    <location>
        <begin position="407"/>
        <end position="423"/>
    </location>
</feature>
<feature type="region of interest" description="Disordered" evidence="2">
    <location>
        <begin position="375"/>
        <end position="423"/>
    </location>
</feature>
<keyword evidence="6" id="KW-1185">Reference proteome</keyword>
<reference evidence="5 6" key="2">
    <citation type="submission" date="2018-11" db="EMBL/GenBank/DDBJ databases">
        <authorList>
            <consortium name="Pathogen Informatics"/>
        </authorList>
    </citation>
    <scope>NUCLEOTIDE SEQUENCE [LARGE SCALE GENOMIC DNA]</scope>
</reference>
<evidence type="ECO:0000256" key="4">
    <source>
        <dbReference type="SAM" id="SignalP"/>
    </source>
</evidence>
<dbReference type="Proteomes" id="UP000271162">
    <property type="component" value="Unassembled WGS sequence"/>
</dbReference>
<evidence type="ECO:0000256" key="3">
    <source>
        <dbReference type="SAM" id="Phobius"/>
    </source>
</evidence>
<keyword evidence="3" id="KW-0812">Transmembrane</keyword>
<evidence type="ECO:0000313" key="7">
    <source>
        <dbReference type="WBParaSite" id="NBR_0001295701-mRNA-1"/>
    </source>
</evidence>
<feature type="chain" id="PRO_5043125480" evidence="4">
    <location>
        <begin position="17"/>
        <end position="423"/>
    </location>
</feature>
<dbReference type="EMBL" id="UYSL01020899">
    <property type="protein sequence ID" value="VDL76547.1"/>
    <property type="molecule type" value="Genomic_DNA"/>
</dbReference>
<dbReference type="WBParaSite" id="NBR_0001295701-mRNA-1">
    <property type="protein sequence ID" value="NBR_0001295701-mRNA-1"/>
    <property type="gene ID" value="NBR_0001295701"/>
</dbReference>
<feature type="transmembrane region" description="Helical" evidence="3">
    <location>
        <begin position="344"/>
        <end position="365"/>
    </location>
</feature>
<feature type="coiled-coil region" evidence="1">
    <location>
        <begin position="245"/>
        <end position="326"/>
    </location>
</feature>
<dbReference type="AlphaFoldDB" id="A0A0N4Y9H8"/>
<protein>
    <submittedName>
        <fullName evidence="7">Myosin-3-like</fullName>
    </submittedName>
</protein>
<feature type="compositionally biased region" description="Basic and acidic residues" evidence="2">
    <location>
        <begin position="375"/>
        <end position="386"/>
    </location>
</feature>
<keyword evidence="3" id="KW-0472">Membrane</keyword>
<gene>
    <name evidence="5" type="ORF">NBR_LOCUS12958</name>
</gene>
<proteinExistence type="predicted"/>
<keyword evidence="3" id="KW-1133">Transmembrane helix</keyword>
<dbReference type="OMA" id="AWETVTW"/>
<evidence type="ECO:0000313" key="5">
    <source>
        <dbReference type="EMBL" id="VDL76547.1"/>
    </source>
</evidence>
<evidence type="ECO:0000256" key="1">
    <source>
        <dbReference type="SAM" id="Coils"/>
    </source>
</evidence>